<accession>A0A6M3X4V3</accession>
<protein>
    <recommendedName>
        <fullName evidence="3">Holin</fullName>
    </recommendedName>
</protein>
<reference evidence="2" key="1">
    <citation type="submission" date="2020-03" db="EMBL/GenBank/DDBJ databases">
        <title>The deep terrestrial virosphere.</title>
        <authorList>
            <person name="Holmfeldt K."/>
            <person name="Nilsson E."/>
            <person name="Simone D."/>
            <person name="Lopez-Fernandez M."/>
            <person name="Wu X."/>
            <person name="de Brujin I."/>
            <person name="Lundin D."/>
            <person name="Andersson A."/>
            <person name="Bertilsson S."/>
            <person name="Dopson M."/>
        </authorList>
    </citation>
    <scope>NUCLEOTIDE SEQUENCE</scope>
    <source>
        <strain evidence="2">MM171A02438</strain>
    </source>
</reference>
<feature type="transmembrane region" description="Helical" evidence="1">
    <location>
        <begin position="6"/>
        <end position="28"/>
    </location>
</feature>
<keyword evidence="1" id="KW-0472">Membrane</keyword>
<proteinExistence type="predicted"/>
<dbReference type="AlphaFoldDB" id="A0A6M3X4V3"/>
<name>A0A6M3X4V3_9ZZZZ</name>
<evidence type="ECO:0000256" key="1">
    <source>
        <dbReference type="SAM" id="Phobius"/>
    </source>
</evidence>
<organism evidence="2">
    <name type="scientific">viral metagenome</name>
    <dbReference type="NCBI Taxonomy" id="1070528"/>
    <lineage>
        <taxon>unclassified sequences</taxon>
        <taxon>metagenomes</taxon>
        <taxon>organismal metagenomes</taxon>
    </lineage>
</organism>
<dbReference type="EMBL" id="MT143915">
    <property type="protein sequence ID" value="QJH92728.1"/>
    <property type="molecule type" value="Genomic_DNA"/>
</dbReference>
<gene>
    <name evidence="2" type="ORF">MM171A02438_0002</name>
</gene>
<keyword evidence="1" id="KW-0812">Transmembrane</keyword>
<sequence length="89" mass="10455">MLEELIMFQDVGVAVGALVMVFAFNKWIAEKSFTQIERAQKQLIDNNEKMFTFMDSTFKENTKAISEMISTLKDHMRMKDEALDMLKRR</sequence>
<evidence type="ECO:0008006" key="3">
    <source>
        <dbReference type="Google" id="ProtNLM"/>
    </source>
</evidence>
<keyword evidence="1" id="KW-1133">Transmembrane helix</keyword>
<evidence type="ECO:0000313" key="2">
    <source>
        <dbReference type="EMBL" id="QJH92728.1"/>
    </source>
</evidence>